<dbReference type="Proteomes" id="UP001296921">
    <property type="component" value="Unassembled WGS sequence"/>
</dbReference>
<protein>
    <submittedName>
        <fullName evidence="1">Uncharacterized protein</fullName>
    </submittedName>
</protein>
<proteinExistence type="predicted"/>
<name>A0ABS1ITZ7_9GAMM</name>
<keyword evidence="2" id="KW-1185">Reference proteome</keyword>
<evidence type="ECO:0000313" key="2">
    <source>
        <dbReference type="Proteomes" id="UP001296921"/>
    </source>
</evidence>
<evidence type="ECO:0000313" key="1">
    <source>
        <dbReference type="EMBL" id="MBK5145228.1"/>
    </source>
</evidence>
<gene>
    <name evidence="1" type="ORF">I2494_16195</name>
</gene>
<reference evidence="1 2" key="1">
    <citation type="submission" date="2020-11" db="EMBL/GenBank/DDBJ databases">
        <title>Insectihabitans protaetiae gen. nov. sp. nov. and Insectihabitans allomyrinae sp. nov., isolated from larvae of Protaetia brevitarsis seulensis and Allomyrina dichotoma, respectively.</title>
        <authorList>
            <person name="Lee S.D."/>
            <person name="Byeon Y.-S."/>
            <person name="Kim S.-M."/>
            <person name="Yang H.L."/>
            <person name="Kim I.S."/>
        </authorList>
    </citation>
    <scope>NUCLEOTIDE SEQUENCE [LARGE SCALE GENOMIC DNA]</scope>
    <source>
        <strain evidence="1 2">BWR-B9</strain>
    </source>
</reference>
<dbReference type="EMBL" id="JADRCR010000009">
    <property type="protein sequence ID" value="MBK5145228.1"/>
    <property type="molecule type" value="Genomic_DNA"/>
</dbReference>
<sequence length="46" mass="5370">MSLCLATNRRERPPLGATWCKPAINRQSLFEQREYWSEGQNTFGIL</sequence>
<comment type="caution">
    <text evidence="1">The sequence shown here is derived from an EMBL/GenBank/DDBJ whole genome shotgun (WGS) entry which is preliminary data.</text>
</comment>
<accession>A0ABS1ITZ7</accession>
<organism evidence="1 2">
    <name type="scientific">Limnobaculum allomyrinae</name>
    <dbReference type="NCBI Taxonomy" id="2791986"/>
    <lineage>
        <taxon>Bacteria</taxon>
        <taxon>Pseudomonadati</taxon>
        <taxon>Pseudomonadota</taxon>
        <taxon>Gammaproteobacteria</taxon>
        <taxon>Enterobacterales</taxon>
        <taxon>Budviciaceae</taxon>
        <taxon>Limnobaculum</taxon>
    </lineage>
</organism>
<dbReference type="RefSeq" id="WP_218467885.1">
    <property type="nucleotide sequence ID" value="NZ_JADRCR010000009.1"/>
</dbReference>